<reference evidence="3" key="1">
    <citation type="journal article" date="2017" name="Proc. Natl. Acad. Sci. U.S.A.">
        <title>Simulation of Deepwater Horizon oil plume reveals substrate specialization within a complex community of hydrocarbon-degraders.</title>
        <authorList>
            <person name="Hu P."/>
            <person name="Dubinsky E.A."/>
            <person name="Probst A.J."/>
            <person name="Wang J."/>
            <person name="Sieber C.M.K."/>
            <person name="Tom L.M."/>
            <person name="Gardinali P."/>
            <person name="Banfield J.F."/>
            <person name="Atlas R.M."/>
            <person name="Andersen G.L."/>
        </authorList>
    </citation>
    <scope>NUCLEOTIDE SEQUENCE [LARGE SCALE GENOMIC DNA]</scope>
</reference>
<proteinExistence type="predicted"/>
<name>A0A1Z8ANG2_9FLAO</name>
<keyword evidence="1" id="KW-0812">Transmembrane</keyword>
<keyword evidence="1" id="KW-0472">Membrane</keyword>
<accession>A0A1Z8ANG2</accession>
<comment type="caution">
    <text evidence="2">The sequence shown here is derived from an EMBL/GenBank/DDBJ whole genome shotgun (WGS) entry which is preliminary data.</text>
</comment>
<feature type="transmembrane region" description="Helical" evidence="1">
    <location>
        <begin position="45"/>
        <end position="67"/>
    </location>
</feature>
<dbReference type="EMBL" id="MAAX01000172">
    <property type="protein sequence ID" value="OUS11847.1"/>
    <property type="molecule type" value="Genomic_DNA"/>
</dbReference>
<evidence type="ECO:0000313" key="3">
    <source>
        <dbReference type="Proteomes" id="UP000196102"/>
    </source>
</evidence>
<organism evidence="2 3">
    <name type="scientific">Nonlabens dokdonensis</name>
    <dbReference type="NCBI Taxonomy" id="328515"/>
    <lineage>
        <taxon>Bacteria</taxon>
        <taxon>Pseudomonadati</taxon>
        <taxon>Bacteroidota</taxon>
        <taxon>Flavobacteriia</taxon>
        <taxon>Flavobacteriales</taxon>
        <taxon>Flavobacteriaceae</taxon>
        <taxon>Nonlabens</taxon>
    </lineage>
</organism>
<feature type="transmembrane region" description="Helical" evidence="1">
    <location>
        <begin position="12"/>
        <end position="33"/>
    </location>
</feature>
<evidence type="ECO:0000256" key="1">
    <source>
        <dbReference type="SAM" id="Phobius"/>
    </source>
</evidence>
<keyword evidence="1" id="KW-1133">Transmembrane helix</keyword>
<evidence type="ECO:0000313" key="2">
    <source>
        <dbReference type="EMBL" id="OUS11847.1"/>
    </source>
</evidence>
<dbReference type="AlphaFoldDB" id="A0A1Z8ANG2"/>
<protein>
    <submittedName>
        <fullName evidence="2">Uncharacterized protein</fullName>
    </submittedName>
</protein>
<dbReference type="Proteomes" id="UP000196102">
    <property type="component" value="Unassembled WGS sequence"/>
</dbReference>
<sequence>MLGTKIFKGFILGLLANAMGTYLYIILFTAYEFEDAIRSGFQEGFLGKLIVLGAVFNLVLFFFFLTGKLGNFIKPIQHYEARGVLMATIVAAIAGFIFNFMV</sequence>
<feature type="transmembrane region" description="Helical" evidence="1">
    <location>
        <begin position="79"/>
        <end position="101"/>
    </location>
</feature>
<gene>
    <name evidence="2" type="ORF">A9Q93_10950</name>
</gene>